<organism evidence="2">
    <name type="scientific">Ananas comosus var. bracteatus</name>
    <name type="common">red pineapple</name>
    <dbReference type="NCBI Taxonomy" id="296719"/>
    <lineage>
        <taxon>Eukaryota</taxon>
        <taxon>Viridiplantae</taxon>
        <taxon>Streptophyta</taxon>
        <taxon>Embryophyta</taxon>
        <taxon>Tracheophyta</taxon>
        <taxon>Spermatophyta</taxon>
        <taxon>Magnoliopsida</taxon>
        <taxon>Liliopsida</taxon>
        <taxon>Poales</taxon>
        <taxon>Bromeliaceae</taxon>
        <taxon>Bromelioideae</taxon>
        <taxon>Ananas</taxon>
    </lineage>
</organism>
<dbReference type="CDD" id="cd01647">
    <property type="entry name" value="RT_LTR"/>
    <property type="match status" value="1"/>
</dbReference>
<dbReference type="InterPro" id="IPR000477">
    <property type="entry name" value="RT_dom"/>
</dbReference>
<proteinExistence type="predicted"/>
<evidence type="ECO:0000313" key="2">
    <source>
        <dbReference type="EMBL" id="CAD1834696.1"/>
    </source>
</evidence>
<dbReference type="PANTHER" id="PTHR24559:SF444">
    <property type="entry name" value="REVERSE TRANSCRIPTASE DOMAIN-CONTAINING PROTEIN"/>
    <property type="match status" value="1"/>
</dbReference>
<dbReference type="Pfam" id="PF00078">
    <property type="entry name" value="RVT_1"/>
    <property type="match status" value="1"/>
</dbReference>
<dbReference type="EMBL" id="LR862152">
    <property type="protein sequence ID" value="CAD1834696.1"/>
    <property type="molecule type" value="Genomic_DNA"/>
</dbReference>
<dbReference type="PANTHER" id="PTHR24559">
    <property type="entry name" value="TRANSPOSON TY3-I GAG-POL POLYPROTEIN"/>
    <property type="match status" value="1"/>
</dbReference>
<protein>
    <recommendedName>
        <fullName evidence="1">Reverse transcriptase domain-containing protein</fullName>
    </recommendedName>
</protein>
<sequence>MRAEDVPKTNFQTRYGHYEFTVMPFGLTNAPAAFMDLVNRVFKPFLDRFVAIFINDILIYSRSDAEYDEHLRIVLQLLREKKLYAKLKKWEFWLREVLFWAM</sequence>
<name>A0A6V7PVQ0_ANACO</name>
<feature type="domain" description="Reverse transcriptase" evidence="1">
    <location>
        <begin position="8"/>
        <end position="94"/>
    </location>
</feature>
<dbReference type="Gene3D" id="3.30.70.270">
    <property type="match status" value="1"/>
</dbReference>
<dbReference type="Gene3D" id="3.10.10.10">
    <property type="entry name" value="HIV Type 1 Reverse Transcriptase, subunit A, domain 1"/>
    <property type="match status" value="1"/>
</dbReference>
<dbReference type="AlphaFoldDB" id="A0A6V7PVQ0"/>
<gene>
    <name evidence="2" type="ORF">CB5_LOCUS17907</name>
</gene>
<reference evidence="2" key="1">
    <citation type="submission" date="2020-07" db="EMBL/GenBank/DDBJ databases">
        <authorList>
            <person name="Lin J."/>
        </authorList>
    </citation>
    <scope>NUCLEOTIDE SEQUENCE</scope>
</reference>
<dbReference type="InterPro" id="IPR053134">
    <property type="entry name" value="RNA-dir_DNA_polymerase"/>
</dbReference>
<dbReference type="InterPro" id="IPR043502">
    <property type="entry name" value="DNA/RNA_pol_sf"/>
</dbReference>
<dbReference type="InterPro" id="IPR043128">
    <property type="entry name" value="Rev_trsase/Diguanyl_cyclase"/>
</dbReference>
<evidence type="ECO:0000259" key="1">
    <source>
        <dbReference type="Pfam" id="PF00078"/>
    </source>
</evidence>
<dbReference type="SUPFAM" id="SSF56672">
    <property type="entry name" value="DNA/RNA polymerases"/>
    <property type="match status" value="1"/>
</dbReference>
<accession>A0A6V7PVQ0</accession>